<feature type="region of interest" description="Disordered" evidence="1">
    <location>
        <begin position="162"/>
        <end position="181"/>
    </location>
</feature>
<sequence>MNLIPFYRSILKGIHAAKDSPHHLKDIRFILSYPSIEDVQSSCNIYNVKRKMMKKKKENSNEEKESQQQETMDPNHIVRICCEDLRRVFLPDPCIPKSALLTSSILSPAAQRFIHMRELLWIKERLEDIGRYHKERENVEEVGVHAEKDPNVLEFLDDEVFSRENRSPGGNGKHLRRENEKNEDGDILALHEDIISPPDTANNDNNVNNNVNNDYDDPNNTEKDSNLMDEKINKFYREIPTIGDLHGLGEPVLRIRTSPFHLTKQYLNSFGLNPQTLTEVITSTEKLTQFLQQHIPRRVTCQNENITLTATVRPFDITLGKWCDGKRRDPFEQARRTFILQFSLTPNNPSYVVEMVDAYLLRLDVRSSQLIEEFSHRDSSRLFWMMNEQSLEKNPTNTTSSTSKSNDLEEVAGSKDNNNNNNNNNDSGISKRYELTISNPSSNPTVMKGQLYYVLRMKDDNDKDEMGLHKLPIFNISFGHLLFSNDD</sequence>
<dbReference type="PANTHER" id="PTHR16148:SF14">
    <property type="entry name" value="MYND-TYPE DOMAIN-CONTAINING PROTEIN"/>
    <property type="match status" value="1"/>
</dbReference>
<feature type="compositionally biased region" description="Low complexity" evidence="1">
    <location>
        <begin position="393"/>
        <end position="405"/>
    </location>
</feature>
<dbReference type="OrthoDB" id="272390at2759"/>
<dbReference type="RefSeq" id="XP_028886265.1">
    <property type="nucleotide sequence ID" value="XM_029022607.1"/>
</dbReference>
<dbReference type="PANTHER" id="PTHR16148">
    <property type="entry name" value="NF-KAPPA-B-REPRESSING FACTOR-RELATED"/>
    <property type="match status" value="1"/>
</dbReference>
<dbReference type="VEuPathDB" id="TriTrypDB:TM35_000044130"/>
<evidence type="ECO:0000256" key="1">
    <source>
        <dbReference type="SAM" id="MobiDB-lite"/>
    </source>
</evidence>
<comment type="caution">
    <text evidence="2">The sequence shown here is derived from an EMBL/GenBank/DDBJ whole genome shotgun (WGS) entry which is preliminary data.</text>
</comment>
<name>A0A1X0P6J4_9TRYP</name>
<dbReference type="GO" id="GO:0005730">
    <property type="term" value="C:nucleolus"/>
    <property type="evidence" value="ECO:0007669"/>
    <property type="project" value="TreeGrafter"/>
</dbReference>
<evidence type="ECO:0000313" key="2">
    <source>
        <dbReference type="EMBL" id="ORC92199.1"/>
    </source>
</evidence>
<dbReference type="GeneID" id="39982387"/>
<accession>A0A1X0P6J4</accession>
<evidence type="ECO:0000313" key="3">
    <source>
        <dbReference type="Proteomes" id="UP000192257"/>
    </source>
</evidence>
<dbReference type="GO" id="GO:0005654">
    <property type="term" value="C:nucleoplasm"/>
    <property type="evidence" value="ECO:0007669"/>
    <property type="project" value="TreeGrafter"/>
</dbReference>
<dbReference type="AlphaFoldDB" id="A0A1X0P6J4"/>
<gene>
    <name evidence="2" type="ORF">TM35_000044130</name>
</gene>
<dbReference type="EMBL" id="NBCO01000004">
    <property type="protein sequence ID" value="ORC92199.1"/>
    <property type="molecule type" value="Genomic_DNA"/>
</dbReference>
<proteinExistence type="predicted"/>
<feature type="compositionally biased region" description="Low complexity" evidence="1">
    <location>
        <begin position="202"/>
        <end position="213"/>
    </location>
</feature>
<organism evidence="2 3">
    <name type="scientific">Trypanosoma theileri</name>
    <dbReference type="NCBI Taxonomy" id="67003"/>
    <lineage>
        <taxon>Eukaryota</taxon>
        <taxon>Discoba</taxon>
        <taxon>Euglenozoa</taxon>
        <taxon>Kinetoplastea</taxon>
        <taxon>Metakinetoplastina</taxon>
        <taxon>Trypanosomatida</taxon>
        <taxon>Trypanosomatidae</taxon>
        <taxon>Trypanosoma</taxon>
    </lineage>
</organism>
<reference evidence="2 3" key="1">
    <citation type="submission" date="2017-03" db="EMBL/GenBank/DDBJ databases">
        <title>An alternative strategy for trypanosome survival in the mammalian bloodstream revealed through genome and transcriptome analysis of the ubiquitous bovine parasite Trypanosoma (Megatrypanum) theileri.</title>
        <authorList>
            <person name="Kelly S."/>
            <person name="Ivens A."/>
            <person name="Mott A."/>
            <person name="O'Neill E."/>
            <person name="Emms D."/>
            <person name="Macleod O."/>
            <person name="Voorheis P."/>
            <person name="Matthews J."/>
            <person name="Matthews K."/>
            <person name="Carrington M."/>
        </authorList>
    </citation>
    <scope>NUCLEOTIDE SEQUENCE [LARGE SCALE GENOMIC DNA]</scope>
    <source>
        <strain evidence="2">Edinburgh</strain>
    </source>
</reference>
<dbReference type="Proteomes" id="UP000192257">
    <property type="component" value="Unassembled WGS sequence"/>
</dbReference>
<feature type="region of interest" description="Disordered" evidence="1">
    <location>
        <begin position="392"/>
        <end position="430"/>
    </location>
</feature>
<keyword evidence="3" id="KW-1185">Reference proteome</keyword>
<feature type="region of interest" description="Disordered" evidence="1">
    <location>
        <begin position="195"/>
        <end position="222"/>
    </location>
</feature>
<protein>
    <submittedName>
        <fullName evidence="2">Uncharacterized protein</fullName>
    </submittedName>
</protein>